<dbReference type="InterPro" id="IPR044851">
    <property type="entry name" value="Wax_synthase"/>
</dbReference>
<dbReference type="Pfam" id="PF13813">
    <property type="entry name" value="MBOAT_2"/>
    <property type="match status" value="1"/>
</dbReference>
<evidence type="ECO:0000256" key="8">
    <source>
        <dbReference type="SAM" id="MobiDB-lite"/>
    </source>
</evidence>
<dbReference type="PANTHER" id="PTHR31595:SF57">
    <property type="entry name" value="OS04G0481900 PROTEIN"/>
    <property type="match status" value="1"/>
</dbReference>
<evidence type="ECO:0000256" key="1">
    <source>
        <dbReference type="ARBA" id="ARBA00004141"/>
    </source>
</evidence>
<evidence type="ECO:0000313" key="12">
    <source>
        <dbReference type="Proteomes" id="UP001310594"/>
    </source>
</evidence>
<keyword evidence="4" id="KW-0808">Transferase</keyword>
<keyword evidence="5 9" id="KW-0812">Transmembrane</keyword>
<dbReference type="GO" id="GO:0006629">
    <property type="term" value="P:lipid metabolic process"/>
    <property type="evidence" value="ECO:0007669"/>
    <property type="project" value="InterPro"/>
</dbReference>
<dbReference type="Proteomes" id="UP001310594">
    <property type="component" value="Unassembled WGS sequence"/>
</dbReference>
<comment type="pathway">
    <text evidence="2">Secondary metabolite biosynthesis.</text>
</comment>
<organism evidence="11 12">
    <name type="scientific">Elasticomyces elasticus</name>
    <dbReference type="NCBI Taxonomy" id="574655"/>
    <lineage>
        <taxon>Eukaryota</taxon>
        <taxon>Fungi</taxon>
        <taxon>Dikarya</taxon>
        <taxon>Ascomycota</taxon>
        <taxon>Pezizomycotina</taxon>
        <taxon>Dothideomycetes</taxon>
        <taxon>Dothideomycetidae</taxon>
        <taxon>Mycosphaerellales</taxon>
        <taxon>Teratosphaeriaceae</taxon>
        <taxon>Elasticomyces</taxon>
    </lineage>
</organism>
<evidence type="ECO:0000256" key="6">
    <source>
        <dbReference type="ARBA" id="ARBA00022989"/>
    </source>
</evidence>
<sequence length="507" mass="57025">MDNPSDLWQRIWTYFTMDEPRAGLHPIPGTKPVTIDALLLPPLMYYVALLFLPPPPPQAVDTVVLRLLRTALALAAGLLFFRLPLAYYIPQSIGLNYQLSLVGLYGGCRVLDAFFISPFIFGHIPRRVRYEHVPRSDAAASKDSREPTSTKQRVGYADSSATPTTWDRKPSLPLDNYWPTGASDAANTAMDALYRTWSGPTMQPVHQHETPEDGFPHTFYDRASWALELELSMRGMGFTLTTADVKHTRVTWLPTISNRLHSIFVHVLPAMAVCLAIIRYTYDNYLGPAGDPPPFEGPSRFNTRLSLPLQLLLTAALGAFLMLAFSLAHSMFAIICAPLAPSPFAFFPPLYTIPIWQITSVRKFWSYGWHRLFARLFLVYGVWPGEWVEKKLTGKRPDQRADLGKVVGGFLSSAFVHSFSVRSVLAGDWVKARGEAQFFVLNGVAVVFEEGVRRAVISRRKKAETPLEMWYDGWIGRAWWVTVLLMSGRNFARGWVDAGLVREMAGR</sequence>
<gene>
    <name evidence="11" type="ORF">LTR97_007358</name>
</gene>
<evidence type="ECO:0000313" key="11">
    <source>
        <dbReference type="EMBL" id="KAK5697223.1"/>
    </source>
</evidence>
<dbReference type="GO" id="GO:0016020">
    <property type="term" value="C:membrane"/>
    <property type="evidence" value="ECO:0007669"/>
    <property type="project" value="UniProtKB-SubCell"/>
</dbReference>
<evidence type="ECO:0000256" key="5">
    <source>
        <dbReference type="ARBA" id="ARBA00022692"/>
    </source>
</evidence>
<keyword evidence="7 9" id="KW-0472">Membrane</keyword>
<feature type="transmembrane region" description="Helical" evidence="9">
    <location>
        <begin position="263"/>
        <end position="282"/>
    </location>
</feature>
<evidence type="ECO:0000256" key="4">
    <source>
        <dbReference type="ARBA" id="ARBA00022679"/>
    </source>
</evidence>
<protein>
    <recommendedName>
        <fullName evidence="10">Wax synthase domain-containing protein</fullName>
    </recommendedName>
</protein>
<feature type="compositionally biased region" description="Basic and acidic residues" evidence="8">
    <location>
        <begin position="135"/>
        <end position="148"/>
    </location>
</feature>
<feature type="transmembrane region" description="Helical" evidence="9">
    <location>
        <begin position="101"/>
        <end position="121"/>
    </location>
</feature>
<feature type="transmembrane region" description="Helical" evidence="9">
    <location>
        <begin position="332"/>
        <end position="352"/>
    </location>
</feature>
<dbReference type="GO" id="GO:0008374">
    <property type="term" value="F:O-acyltransferase activity"/>
    <property type="evidence" value="ECO:0007669"/>
    <property type="project" value="InterPro"/>
</dbReference>
<dbReference type="InterPro" id="IPR032805">
    <property type="entry name" value="Wax_synthase_dom"/>
</dbReference>
<comment type="similarity">
    <text evidence="3">Belongs to the wax synthase family.</text>
</comment>
<comment type="caution">
    <text evidence="11">The sequence shown here is derived from an EMBL/GenBank/DDBJ whole genome shotgun (WGS) entry which is preliminary data.</text>
</comment>
<comment type="subcellular location">
    <subcellularLocation>
        <location evidence="1">Membrane</location>
        <topology evidence="1">Multi-pass membrane protein</topology>
    </subcellularLocation>
</comment>
<feature type="domain" description="Wax synthase" evidence="10">
    <location>
        <begin position="354"/>
        <end position="440"/>
    </location>
</feature>
<feature type="transmembrane region" description="Helical" evidence="9">
    <location>
        <begin position="64"/>
        <end position="89"/>
    </location>
</feature>
<evidence type="ECO:0000256" key="7">
    <source>
        <dbReference type="ARBA" id="ARBA00023136"/>
    </source>
</evidence>
<evidence type="ECO:0000256" key="9">
    <source>
        <dbReference type="SAM" id="Phobius"/>
    </source>
</evidence>
<evidence type="ECO:0000256" key="3">
    <source>
        <dbReference type="ARBA" id="ARBA00007282"/>
    </source>
</evidence>
<proteinExistence type="inferred from homology"/>
<reference evidence="11" key="1">
    <citation type="submission" date="2023-08" db="EMBL/GenBank/DDBJ databases">
        <title>Black Yeasts Isolated from many extreme environments.</title>
        <authorList>
            <person name="Coleine C."/>
            <person name="Stajich J.E."/>
            <person name="Selbmann L."/>
        </authorList>
    </citation>
    <scope>NUCLEOTIDE SEQUENCE</scope>
    <source>
        <strain evidence="11">CCFEE 5810</strain>
    </source>
</reference>
<feature type="transmembrane region" description="Helical" evidence="9">
    <location>
        <begin position="307"/>
        <end position="325"/>
    </location>
</feature>
<evidence type="ECO:0000259" key="10">
    <source>
        <dbReference type="Pfam" id="PF13813"/>
    </source>
</evidence>
<evidence type="ECO:0000256" key="2">
    <source>
        <dbReference type="ARBA" id="ARBA00005179"/>
    </source>
</evidence>
<dbReference type="EMBL" id="JAVRQU010000011">
    <property type="protein sequence ID" value="KAK5697223.1"/>
    <property type="molecule type" value="Genomic_DNA"/>
</dbReference>
<feature type="region of interest" description="Disordered" evidence="8">
    <location>
        <begin position="135"/>
        <end position="168"/>
    </location>
</feature>
<keyword evidence="6 9" id="KW-1133">Transmembrane helix</keyword>
<accession>A0AAN7ZTB2</accession>
<dbReference type="AlphaFoldDB" id="A0AAN7ZTB2"/>
<feature type="transmembrane region" description="Helical" evidence="9">
    <location>
        <begin position="33"/>
        <end position="52"/>
    </location>
</feature>
<dbReference type="PANTHER" id="PTHR31595">
    <property type="entry name" value="LONG-CHAIN-ALCOHOL O-FATTY-ACYLTRANSFERASE 3-RELATED"/>
    <property type="match status" value="1"/>
</dbReference>
<name>A0AAN7ZTB2_9PEZI</name>